<comment type="caution">
    <text evidence="1">The sequence shown here is derived from an EMBL/GenBank/DDBJ whole genome shotgun (WGS) entry which is preliminary data.</text>
</comment>
<proteinExistence type="predicted"/>
<gene>
    <name evidence="1" type="ORF">LCGC14_2917300</name>
</gene>
<evidence type="ECO:0000313" key="1">
    <source>
        <dbReference type="EMBL" id="KKK71105.1"/>
    </source>
</evidence>
<organism evidence="1">
    <name type="scientific">marine sediment metagenome</name>
    <dbReference type="NCBI Taxonomy" id="412755"/>
    <lineage>
        <taxon>unclassified sequences</taxon>
        <taxon>metagenomes</taxon>
        <taxon>ecological metagenomes</taxon>
    </lineage>
</organism>
<feature type="non-terminal residue" evidence="1">
    <location>
        <position position="1"/>
    </location>
</feature>
<sequence length="159" mass="17913">IKHLECPSNKRHLNGGGPGMAVYSEYLGRIKSREQEYPFAVIRPEQFAEHAEITGNIRAWNEYLGEGRLPGYLSPEVWRVFQEDVIGQRNQFVVADTFYGTEEVEEVETGWVDLPGASITFKIVAGVCLMLGAWFVVKPYRIAAAKEGKAANWPSTNRH</sequence>
<dbReference type="EMBL" id="LAZR01057886">
    <property type="protein sequence ID" value="KKK71105.1"/>
    <property type="molecule type" value="Genomic_DNA"/>
</dbReference>
<name>A0A0F8YBQ2_9ZZZZ</name>
<accession>A0A0F8YBQ2</accession>
<reference evidence="1" key="1">
    <citation type="journal article" date="2015" name="Nature">
        <title>Complex archaea that bridge the gap between prokaryotes and eukaryotes.</title>
        <authorList>
            <person name="Spang A."/>
            <person name="Saw J.H."/>
            <person name="Jorgensen S.L."/>
            <person name="Zaremba-Niedzwiedzka K."/>
            <person name="Martijn J."/>
            <person name="Lind A.E."/>
            <person name="van Eijk R."/>
            <person name="Schleper C."/>
            <person name="Guy L."/>
            <person name="Ettema T.J."/>
        </authorList>
    </citation>
    <scope>NUCLEOTIDE SEQUENCE</scope>
</reference>
<dbReference type="AlphaFoldDB" id="A0A0F8YBQ2"/>
<protein>
    <submittedName>
        <fullName evidence="1">Uncharacterized protein</fullName>
    </submittedName>
</protein>